<dbReference type="Proteomes" id="UP000319516">
    <property type="component" value="Unassembled WGS sequence"/>
</dbReference>
<keyword evidence="5" id="KW-1185">Reference proteome</keyword>
<evidence type="ECO:0000256" key="1">
    <source>
        <dbReference type="SAM" id="MobiDB-lite"/>
    </source>
</evidence>
<protein>
    <submittedName>
        <fullName evidence="4">Transglutaminase superfamily protein</fullName>
    </submittedName>
</protein>
<feature type="domain" description="Transglutaminase-like" evidence="3">
    <location>
        <begin position="490"/>
        <end position="560"/>
    </location>
</feature>
<name>A0A542YR34_9MICO</name>
<feature type="transmembrane region" description="Helical" evidence="2">
    <location>
        <begin position="219"/>
        <end position="239"/>
    </location>
</feature>
<feature type="transmembrane region" description="Helical" evidence="2">
    <location>
        <begin position="64"/>
        <end position="81"/>
    </location>
</feature>
<gene>
    <name evidence="4" type="ORF">FB467_1638</name>
</gene>
<comment type="caution">
    <text evidence="4">The sequence shown here is derived from an EMBL/GenBank/DDBJ whole genome shotgun (WGS) entry which is preliminary data.</text>
</comment>
<dbReference type="RefSeq" id="WP_141784651.1">
    <property type="nucleotide sequence ID" value="NZ_BAAAIK010000002.1"/>
</dbReference>
<dbReference type="InterPro" id="IPR002931">
    <property type="entry name" value="Transglutaminase-like"/>
</dbReference>
<evidence type="ECO:0000256" key="2">
    <source>
        <dbReference type="SAM" id="Phobius"/>
    </source>
</evidence>
<dbReference type="SMART" id="SM00460">
    <property type="entry name" value="TGc"/>
    <property type="match status" value="1"/>
</dbReference>
<dbReference type="InterPro" id="IPR052901">
    <property type="entry name" value="Bact_TGase-like"/>
</dbReference>
<dbReference type="InterPro" id="IPR021878">
    <property type="entry name" value="TgpA_N"/>
</dbReference>
<feature type="transmembrane region" description="Helical" evidence="2">
    <location>
        <begin position="172"/>
        <end position="193"/>
    </location>
</feature>
<evidence type="ECO:0000259" key="3">
    <source>
        <dbReference type="SMART" id="SM00460"/>
    </source>
</evidence>
<keyword evidence="2" id="KW-0812">Transmembrane</keyword>
<dbReference type="InterPro" id="IPR038765">
    <property type="entry name" value="Papain-like_cys_pep_sf"/>
</dbReference>
<dbReference type="SUPFAM" id="SSF54001">
    <property type="entry name" value="Cysteine proteinases"/>
    <property type="match status" value="1"/>
</dbReference>
<evidence type="ECO:0000313" key="4">
    <source>
        <dbReference type="EMBL" id="TQL50527.1"/>
    </source>
</evidence>
<dbReference type="PANTHER" id="PTHR42736:SF1">
    <property type="entry name" value="PROTEIN-GLUTAMINE GAMMA-GLUTAMYLTRANSFERASE"/>
    <property type="match status" value="1"/>
</dbReference>
<feature type="transmembrane region" description="Helical" evidence="2">
    <location>
        <begin position="623"/>
        <end position="641"/>
    </location>
</feature>
<feature type="compositionally biased region" description="Low complexity" evidence="1">
    <location>
        <begin position="585"/>
        <end position="600"/>
    </location>
</feature>
<evidence type="ECO:0000313" key="5">
    <source>
        <dbReference type="Proteomes" id="UP000319516"/>
    </source>
</evidence>
<dbReference type="Gene3D" id="3.10.620.30">
    <property type="match status" value="1"/>
</dbReference>
<dbReference type="PANTHER" id="PTHR42736">
    <property type="entry name" value="PROTEIN-GLUTAMINE GAMMA-GLUTAMYLTRANSFERASE"/>
    <property type="match status" value="1"/>
</dbReference>
<reference evidence="4 5" key="1">
    <citation type="submission" date="2019-06" db="EMBL/GenBank/DDBJ databases">
        <title>Sequencing the genomes of 1000 actinobacteria strains.</title>
        <authorList>
            <person name="Klenk H.-P."/>
        </authorList>
    </citation>
    <scope>NUCLEOTIDE SEQUENCE [LARGE SCALE GENOMIC DNA]</scope>
    <source>
        <strain evidence="4 5">DSM 12335</strain>
    </source>
</reference>
<keyword evidence="2" id="KW-1133">Transmembrane helix</keyword>
<sequence length="775" mass="82539">MRPSLDRSLWQEAAVAAVASLCVAWPVSSLLRENVWLEGALIMVLLVAVSGALLRAVGAGPTTTVLVQAVVALWAVLYRYLGDTLWYLLPTPETISGASRLLQEAGQVLRTYAAPAPTTEGVEFLIVLVITLTALSVDSIGVTGRSPAAAGIPLAAGFLVSVSNTGEAMAPYYFVAVAAAWLVMIAQQGGRVVGGWSSADRREAVGARDVSHGPTGYRAVARVLGACTIIGALLAASLLPHLPPTYFADGLARNPDGRSVGGDSGSVSFTETMDLRQDLNNPSQAPVLRYRTNSAVPTPLRVTATSVFEDGQWLPPDYSETPAERGTDRFEWGGETGALDPDVPGGTAEITVVQNSVRAPALAVPSPVVSADLGVAWAVDGGTAAIRVEAPPESYQVRYLEIAPRGGLPEGIGDEPATPPPGQEEQFEEYLRVDPASEQAISALADEVVGNATNDVDVASRIQNHFRTGAYLYSLELAPGGDESDPISHFLQTRRGYCVQFATAMVMMARHEGIPARMAVGFLPGTIQQDGTRAVRASDAHTWPELYIDGMGWTRFEPTPGRAGNTPPGYAQSQTELPEDDPTADTDPTPTATPTAPDDATGGGQESGLWDSVKDLAPTLGRVLVGLVVLAALMLLVPWAGRRYREAGLRSAQNDPDRIEGHWLLLTRSLEDLGVGPPGARSPREMRDHYLAATSLDRRSNEALGRAADTLERSRYASDTAQQEGQVAVMARDVRAVVDAAHEKLPWNVRVHNRVLPRSGLHAIRDGVSRLLRRR</sequence>
<accession>A0A542YR34</accession>
<feature type="transmembrane region" description="Helical" evidence="2">
    <location>
        <begin position="39"/>
        <end position="57"/>
    </location>
</feature>
<keyword evidence="2" id="KW-0472">Membrane</keyword>
<dbReference type="EMBL" id="VFOP01000001">
    <property type="protein sequence ID" value="TQL50527.1"/>
    <property type="molecule type" value="Genomic_DNA"/>
</dbReference>
<organism evidence="4 5">
    <name type="scientific">Ornithinicoccus hortensis</name>
    <dbReference type="NCBI Taxonomy" id="82346"/>
    <lineage>
        <taxon>Bacteria</taxon>
        <taxon>Bacillati</taxon>
        <taxon>Actinomycetota</taxon>
        <taxon>Actinomycetes</taxon>
        <taxon>Micrococcales</taxon>
        <taxon>Intrasporangiaceae</taxon>
        <taxon>Ornithinicoccus</taxon>
    </lineage>
</organism>
<dbReference type="AlphaFoldDB" id="A0A542YR34"/>
<feature type="region of interest" description="Disordered" evidence="1">
    <location>
        <begin position="557"/>
        <end position="610"/>
    </location>
</feature>
<dbReference type="OrthoDB" id="9804023at2"/>
<dbReference type="Pfam" id="PF01841">
    <property type="entry name" value="Transglut_core"/>
    <property type="match status" value="1"/>
</dbReference>
<dbReference type="Pfam" id="PF11992">
    <property type="entry name" value="TgpA_N"/>
    <property type="match status" value="1"/>
</dbReference>
<proteinExistence type="predicted"/>